<dbReference type="AlphaFoldDB" id="A0A1H3W0M8"/>
<keyword evidence="3" id="KW-1185">Reference proteome</keyword>
<gene>
    <name evidence="2" type="ORF">SAMN05192529_10233</name>
</gene>
<evidence type="ECO:0000313" key="2">
    <source>
        <dbReference type="EMBL" id="SDZ80609.1"/>
    </source>
</evidence>
<feature type="signal peptide" evidence="1">
    <location>
        <begin position="1"/>
        <end position="30"/>
    </location>
</feature>
<sequence>MTLRYAKKLLRLSMLTALLWTTICSGIASAQRIDTLINNYAAKYPQERIHLQFDRHNYAPKEDVWFKAYIITGIMPDELSKTLYVDFSDETGKVLAHDAYPIAAGTTRGQFTVPDSIHGNLLHVRAYTKWMLNFDTTFLFNHDLGIIQPASKRIKGSPPANVAKIYFFPEGGDLIAGLNTRVAFMAEDQYGQPVKVKGVVKDAKGNEVAQISPDHDGMGSFHLLPNTSDVYTATWTDEKSESHTTQLPAVKAAGAALVARPGAGSTLFAIQRSENAPDNLKSLHIVATTYQQLVYMANVSLEDKSMVSGAIPTSNFPSGILQLTLFDAAWKPVSERIVFVNNGEAVFHPEVGFSKLSFDKRGQNEIVIDVPDSVPANLSVAVTDASVGSDSSSNLISRMLLTSQIKGRVYHPFYYFSDTTKEVRENLDLVMLTHGWRRYNWEKLVAHEDPKITYPADTSYMTFSGKVYGASPAQITANNTLVAIAKSKTDTTGRFIMVQLQKDGSFNDPNTIFFDSLQVYYKFSGKNNPMERSATISFMPDRLKSPGTIQLDQNDIIKARVYDTSGLAASRRLFDQYWAASHMETNLEDVTVKAKAKSPAEELNDKYASGLFKSDNGYTFDLMNDIAAQSSFNIFSYLQGRVAGLQISNAQSGTPSMTWRGSTPSLFLDEMPIQDASQLSNISMNDIAMVKVFRPPFMGGFGGSPGGAIAVYTRKGGDVQREKGEGMPHKTIAGYSVIKEFYVPDYLSLTQDLSKLDSRATLYWNSLIMTTPQDHELRLKFFNNDITKSYRIILEGINNQGQFSHIEKVIQ</sequence>
<dbReference type="EMBL" id="FNQY01000002">
    <property type="protein sequence ID" value="SDZ80609.1"/>
    <property type="molecule type" value="Genomic_DNA"/>
</dbReference>
<dbReference type="Gene3D" id="2.170.130.10">
    <property type="entry name" value="TonB-dependent receptor, plug domain"/>
    <property type="match status" value="1"/>
</dbReference>
<protein>
    <submittedName>
        <fullName evidence="2">TonB-dependent Receptor Plug Domain</fullName>
    </submittedName>
</protein>
<dbReference type="RefSeq" id="WP_091392863.1">
    <property type="nucleotide sequence ID" value="NZ_FNQY01000002.1"/>
</dbReference>
<evidence type="ECO:0000313" key="3">
    <source>
        <dbReference type="Proteomes" id="UP000199041"/>
    </source>
</evidence>
<dbReference type="Proteomes" id="UP000199041">
    <property type="component" value="Unassembled WGS sequence"/>
</dbReference>
<feature type="chain" id="PRO_5011662058" evidence="1">
    <location>
        <begin position="31"/>
        <end position="811"/>
    </location>
</feature>
<organism evidence="2 3">
    <name type="scientific">Arachidicoccus rhizosphaerae</name>
    <dbReference type="NCBI Taxonomy" id="551991"/>
    <lineage>
        <taxon>Bacteria</taxon>
        <taxon>Pseudomonadati</taxon>
        <taxon>Bacteroidota</taxon>
        <taxon>Chitinophagia</taxon>
        <taxon>Chitinophagales</taxon>
        <taxon>Chitinophagaceae</taxon>
        <taxon>Arachidicoccus</taxon>
    </lineage>
</organism>
<evidence type="ECO:0000256" key="1">
    <source>
        <dbReference type="SAM" id="SignalP"/>
    </source>
</evidence>
<accession>A0A1H3W0M8</accession>
<dbReference type="InterPro" id="IPR037066">
    <property type="entry name" value="Plug_dom_sf"/>
</dbReference>
<proteinExistence type="predicted"/>
<reference evidence="2 3" key="1">
    <citation type="submission" date="2016-10" db="EMBL/GenBank/DDBJ databases">
        <authorList>
            <person name="de Groot N.N."/>
        </authorList>
    </citation>
    <scope>NUCLEOTIDE SEQUENCE [LARGE SCALE GENOMIC DNA]</scope>
    <source>
        <strain evidence="2 3">Vu-144</strain>
    </source>
</reference>
<dbReference type="SUPFAM" id="SSF56935">
    <property type="entry name" value="Porins"/>
    <property type="match status" value="1"/>
</dbReference>
<dbReference type="STRING" id="551991.SAMN05192529_10233"/>
<keyword evidence="2" id="KW-0675">Receptor</keyword>
<keyword evidence="1" id="KW-0732">Signal</keyword>
<name>A0A1H3W0M8_9BACT</name>